<dbReference type="AlphaFoldDB" id="A0A2K3PAF3"/>
<evidence type="ECO:0000256" key="2">
    <source>
        <dbReference type="ARBA" id="ARBA00022763"/>
    </source>
</evidence>
<feature type="compositionally biased region" description="Acidic residues" evidence="5">
    <location>
        <begin position="506"/>
        <end position="516"/>
    </location>
</feature>
<dbReference type="PANTHER" id="PTHR12663:SF0">
    <property type="entry name" value="PRECOCIOUS DISSOCIATION OF SISTERS 5, ISOFORM A"/>
    <property type="match status" value="1"/>
</dbReference>
<accession>A0A2K3PAF3</accession>
<keyword evidence="3" id="KW-0234">DNA repair</keyword>
<evidence type="ECO:0000256" key="5">
    <source>
        <dbReference type="SAM" id="MobiDB-lite"/>
    </source>
</evidence>
<dbReference type="Gene3D" id="2.30.30.140">
    <property type="match status" value="1"/>
</dbReference>
<feature type="compositionally biased region" description="Basic and acidic residues" evidence="5">
    <location>
        <begin position="109"/>
        <end position="127"/>
    </location>
</feature>
<dbReference type="EMBL" id="ASHM01005165">
    <property type="protein sequence ID" value="PNY12276.1"/>
    <property type="molecule type" value="Genomic_DNA"/>
</dbReference>
<organism evidence="6 7">
    <name type="scientific">Trifolium pratense</name>
    <name type="common">Red clover</name>
    <dbReference type="NCBI Taxonomy" id="57577"/>
    <lineage>
        <taxon>Eukaryota</taxon>
        <taxon>Viridiplantae</taxon>
        <taxon>Streptophyta</taxon>
        <taxon>Embryophyta</taxon>
        <taxon>Tracheophyta</taxon>
        <taxon>Spermatophyta</taxon>
        <taxon>Magnoliopsida</taxon>
        <taxon>eudicotyledons</taxon>
        <taxon>Gunneridae</taxon>
        <taxon>Pentapetalae</taxon>
        <taxon>rosids</taxon>
        <taxon>fabids</taxon>
        <taxon>Fabales</taxon>
        <taxon>Fabaceae</taxon>
        <taxon>Papilionoideae</taxon>
        <taxon>50 kb inversion clade</taxon>
        <taxon>NPAAA clade</taxon>
        <taxon>Hologalegina</taxon>
        <taxon>IRL clade</taxon>
        <taxon>Trifolieae</taxon>
        <taxon>Trifolium</taxon>
    </lineage>
</organism>
<dbReference type="GO" id="GO:0005634">
    <property type="term" value="C:nucleus"/>
    <property type="evidence" value="ECO:0007669"/>
    <property type="project" value="UniProtKB-SubCell"/>
</dbReference>
<dbReference type="Proteomes" id="UP000236291">
    <property type="component" value="Unassembled WGS sequence"/>
</dbReference>
<feature type="compositionally biased region" description="Basic and acidic residues" evidence="5">
    <location>
        <begin position="209"/>
        <end position="219"/>
    </location>
</feature>
<feature type="non-terminal residue" evidence="6">
    <location>
        <position position="1"/>
    </location>
</feature>
<evidence type="ECO:0000313" key="7">
    <source>
        <dbReference type="Proteomes" id="UP000236291"/>
    </source>
</evidence>
<keyword evidence="4" id="KW-0539">Nucleus</keyword>
<proteinExistence type="predicted"/>
<gene>
    <name evidence="6" type="ORF">L195_g008902</name>
</gene>
<dbReference type="PANTHER" id="PTHR12663">
    <property type="entry name" value="ANDROGEN INDUCED INHIBITOR OF PROLIFERATION AS3 / PDS5-RELATED"/>
    <property type="match status" value="1"/>
</dbReference>
<dbReference type="GO" id="GO:0006281">
    <property type="term" value="P:DNA repair"/>
    <property type="evidence" value="ECO:0007669"/>
    <property type="project" value="UniProtKB-KW"/>
</dbReference>
<reference evidence="6 7" key="2">
    <citation type="journal article" date="2017" name="Front. Plant Sci.">
        <title>Gene Classification and Mining of Molecular Markers Useful in Red Clover (Trifolium pratense) Breeding.</title>
        <authorList>
            <person name="Istvanek J."/>
            <person name="Dluhosova J."/>
            <person name="Dluhos P."/>
            <person name="Patkova L."/>
            <person name="Nedelnik J."/>
            <person name="Repkova J."/>
        </authorList>
    </citation>
    <scope>NUCLEOTIDE SEQUENCE [LARGE SCALE GENOMIC DNA]</scope>
    <source>
        <strain evidence="7">cv. Tatra</strain>
        <tissue evidence="6">Young leaves</tissue>
    </source>
</reference>
<reference evidence="6 7" key="1">
    <citation type="journal article" date="2014" name="Am. J. Bot.">
        <title>Genome assembly and annotation for red clover (Trifolium pratense; Fabaceae).</title>
        <authorList>
            <person name="Istvanek J."/>
            <person name="Jaros M."/>
            <person name="Krenek A."/>
            <person name="Repkova J."/>
        </authorList>
    </citation>
    <scope>NUCLEOTIDE SEQUENCE [LARGE SCALE GENOMIC DNA]</scope>
    <source>
        <strain evidence="7">cv. Tatra</strain>
        <tissue evidence="6">Young leaves</tissue>
    </source>
</reference>
<dbReference type="STRING" id="57577.A0A2K3PAF3"/>
<name>A0A2K3PAF3_TRIPR</name>
<protein>
    <submittedName>
        <fullName evidence="6">Sister chromatid cohesion PDS5-like protein</fullName>
    </submittedName>
</protein>
<evidence type="ECO:0000256" key="1">
    <source>
        <dbReference type="ARBA" id="ARBA00004123"/>
    </source>
</evidence>
<evidence type="ECO:0000313" key="6">
    <source>
        <dbReference type="EMBL" id="PNY12276.1"/>
    </source>
</evidence>
<feature type="compositionally biased region" description="Basic and acidic residues" evidence="5">
    <location>
        <begin position="389"/>
        <end position="398"/>
    </location>
</feature>
<dbReference type="ExpressionAtlas" id="A0A2K3PAF3">
    <property type="expression patterns" value="baseline"/>
</dbReference>
<dbReference type="InterPro" id="IPR039776">
    <property type="entry name" value="Pds5"/>
</dbReference>
<feature type="region of interest" description="Disordered" evidence="5">
    <location>
        <begin position="209"/>
        <end position="253"/>
    </location>
</feature>
<feature type="compositionally biased region" description="Basic and acidic residues" evidence="5">
    <location>
        <begin position="467"/>
        <end position="505"/>
    </location>
</feature>
<feature type="compositionally biased region" description="Basic residues" evidence="5">
    <location>
        <begin position="377"/>
        <end position="388"/>
    </location>
</feature>
<dbReference type="GO" id="GO:0007064">
    <property type="term" value="P:mitotic sister chromatid cohesion"/>
    <property type="evidence" value="ECO:0007669"/>
    <property type="project" value="InterPro"/>
</dbReference>
<keyword evidence="2" id="KW-0227">DNA damage</keyword>
<comment type="subcellular location">
    <subcellularLocation>
        <location evidence="1">Nucleus</location>
    </subcellularLocation>
</comment>
<feature type="region of interest" description="Disordered" evidence="5">
    <location>
        <begin position="352"/>
        <end position="540"/>
    </location>
</feature>
<evidence type="ECO:0000256" key="4">
    <source>
        <dbReference type="ARBA" id="ARBA00023242"/>
    </source>
</evidence>
<dbReference type="GO" id="GO:0000785">
    <property type="term" value="C:chromatin"/>
    <property type="evidence" value="ECO:0007669"/>
    <property type="project" value="TreeGrafter"/>
</dbReference>
<comment type="caution">
    <text evidence="6">The sequence shown here is derived from an EMBL/GenBank/DDBJ whole genome shotgun (WGS) entry which is preliminary data.</text>
</comment>
<feature type="region of interest" description="Disordered" evidence="5">
    <location>
        <begin position="103"/>
        <end position="183"/>
    </location>
</feature>
<feature type="compositionally biased region" description="Low complexity" evidence="5">
    <location>
        <begin position="236"/>
        <end position="249"/>
    </location>
</feature>
<feature type="compositionally biased region" description="Basic residues" evidence="5">
    <location>
        <begin position="433"/>
        <end position="454"/>
    </location>
</feature>
<feature type="compositionally biased region" description="Low complexity" evidence="5">
    <location>
        <begin position="155"/>
        <end position="166"/>
    </location>
</feature>
<feature type="compositionally biased region" description="Basic residues" evidence="5">
    <location>
        <begin position="352"/>
        <end position="365"/>
    </location>
</feature>
<dbReference type="CDD" id="cd20404">
    <property type="entry name" value="Tudor_Agenet_AtEML-like"/>
    <property type="match status" value="1"/>
</dbReference>
<evidence type="ECO:0000256" key="3">
    <source>
        <dbReference type="ARBA" id="ARBA00023204"/>
    </source>
</evidence>
<sequence length="603" mass="67345">TLINATEFIWQVSEVKSWVVDDTALTHFESLELEMVRSQLAEDEASKDNEENEISLGAMLKQIKSQVVSGKKVKKIKPVAAETENVENDFAISNNLDNVGSTINVEPCNGHEHSLSKETPKDLEHATGRKRKTGETTPAPVTKRSRSSSAHGKQRLSTSTLNSSRRVSGENSPGAKSVLDADINTDTDSDMQKITIKDLLVSALKKKVKGSESYHSDESNEHDEYDMKSPEDFEQSAKTASNNSKSSTRFSKKTKRKSTAGLTKCTTKKGEIDIEDIIGCRIKIWWPSDKKFYGGTIKSYDSLKGKHVVLYDDGDVEILRLDKERWELLDKGRKSTKVSSFPLVLFLSLNSGHKHKGSPSKKKQKIVNGKQSPSKPVKPRKKYASKRVFHQEEAKESSEISNPEETMTYKADEMNSGGSEEEPTVGHDEIATKGKKSNKKVRSVSRRKRLKKTKNFQPVGESDEDKQDYTARSSEDRESVPQYSSEERNADESTEALRDNVHGEESESEEEQDNSDVEVSPGETEKLHIEPSSPDDVSIAEISDEAPLQMEVSEREEEKLTEDTVNSLTVVACVCENCCRGSAVEVQVSTWMKMTAELKIFSY</sequence>
<dbReference type="SUPFAM" id="SSF63748">
    <property type="entry name" value="Tudor/PWWP/MBT"/>
    <property type="match status" value="1"/>
</dbReference>